<protein>
    <submittedName>
        <fullName evidence="2">BnaC06g02650D protein</fullName>
    </submittedName>
</protein>
<sequence>MGTHINFNSLGVDSSGGSLRYIR</sequence>
<feature type="region of interest" description="Disordered" evidence="1">
    <location>
        <begin position="1"/>
        <end position="23"/>
    </location>
</feature>
<organism evidence="2 3">
    <name type="scientific">Brassica napus</name>
    <name type="common">Rape</name>
    <dbReference type="NCBI Taxonomy" id="3708"/>
    <lineage>
        <taxon>Eukaryota</taxon>
        <taxon>Viridiplantae</taxon>
        <taxon>Streptophyta</taxon>
        <taxon>Embryophyta</taxon>
        <taxon>Tracheophyta</taxon>
        <taxon>Spermatophyta</taxon>
        <taxon>Magnoliopsida</taxon>
        <taxon>eudicotyledons</taxon>
        <taxon>Gunneridae</taxon>
        <taxon>Pentapetalae</taxon>
        <taxon>rosids</taxon>
        <taxon>malvids</taxon>
        <taxon>Brassicales</taxon>
        <taxon>Brassicaceae</taxon>
        <taxon>Brassiceae</taxon>
        <taxon>Brassica</taxon>
    </lineage>
</organism>
<name>A0A078GSD9_BRANA</name>
<evidence type="ECO:0000313" key="2">
    <source>
        <dbReference type="EMBL" id="CDY28084.1"/>
    </source>
</evidence>
<dbReference type="EMBL" id="LK032214">
    <property type="protein sequence ID" value="CDY28084.1"/>
    <property type="molecule type" value="Genomic_DNA"/>
</dbReference>
<accession>A0A078GSD9</accession>
<dbReference type="Gramene" id="CDY28084">
    <property type="protein sequence ID" value="CDY28084"/>
    <property type="gene ID" value="GSBRNA2T00039037001"/>
</dbReference>
<evidence type="ECO:0000256" key="1">
    <source>
        <dbReference type="SAM" id="MobiDB-lite"/>
    </source>
</evidence>
<gene>
    <name evidence="2" type="primary">BnaC06g02650D</name>
    <name evidence="2" type="ORF">GSBRNA2T00039037001</name>
</gene>
<proteinExistence type="predicted"/>
<feature type="compositionally biased region" description="Polar residues" evidence="1">
    <location>
        <begin position="1"/>
        <end position="17"/>
    </location>
</feature>
<keyword evidence="3" id="KW-1185">Reference proteome</keyword>
<reference evidence="2 3" key="1">
    <citation type="journal article" date="2014" name="Science">
        <title>Plant genetics. Early allopolyploid evolution in the post-Neolithic Brassica napus oilseed genome.</title>
        <authorList>
            <person name="Chalhoub B."/>
            <person name="Denoeud F."/>
            <person name="Liu S."/>
            <person name="Parkin I.A."/>
            <person name="Tang H."/>
            <person name="Wang X."/>
            <person name="Chiquet J."/>
            <person name="Belcram H."/>
            <person name="Tong C."/>
            <person name="Samans B."/>
            <person name="Correa M."/>
            <person name="Da Silva C."/>
            <person name="Just J."/>
            <person name="Falentin C."/>
            <person name="Koh C.S."/>
            <person name="Le Clainche I."/>
            <person name="Bernard M."/>
            <person name="Bento P."/>
            <person name="Noel B."/>
            <person name="Labadie K."/>
            <person name="Alberti A."/>
            <person name="Charles M."/>
            <person name="Arnaud D."/>
            <person name="Guo H."/>
            <person name="Daviaud C."/>
            <person name="Alamery S."/>
            <person name="Jabbari K."/>
            <person name="Zhao M."/>
            <person name="Edger P.P."/>
            <person name="Chelaifa H."/>
            <person name="Tack D."/>
            <person name="Lassalle G."/>
            <person name="Mestiri I."/>
            <person name="Schnel N."/>
            <person name="Le Paslier M.C."/>
            <person name="Fan G."/>
            <person name="Renault V."/>
            <person name="Bayer P.E."/>
            <person name="Golicz A.A."/>
            <person name="Manoli S."/>
            <person name="Lee T.H."/>
            <person name="Thi V.H."/>
            <person name="Chalabi S."/>
            <person name="Hu Q."/>
            <person name="Fan C."/>
            <person name="Tollenaere R."/>
            <person name="Lu Y."/>
            <person name="Battail C."/>
            <person name="Shen J."/>
            <person name="Sidebottom C.H."/>
            <person name="Wang X."/>
            <person name="Canaguier A."/>
            <person name="Chauveau A."/>
            <person name="Berard A."/>
            <person name="Deniot G."/>
            <person name="Guan M."/>
            <person name="Liu Z."/>
            <person name="Sun F."/>
            <person name="Lim Y.P."/>
            <person name="Lyons E."/>
            <person name="Town C.D."/>
            <person name="Bancroft I."/>
            <person name="Wang X."/>
            <person name="Meng J."/>
            <person name="Ma J."/>
            <person name="Pires J.C."/>
            <person name="King G.J."/>
            <person name="Brunel D."/>
            <person name="Delourme R."/>
            <person name="Renard M."/>
            <person name="Aury J.M."/>
            <person name="Adams K.L."/>
            <person name="Batley J."/>
            <person name="Snowdon R.J."/>
            <person name="Tost J."/>
            <person name="Edwards D."/>
            <person name="Zhou Y."/>
            <person name="Hua W."/>
            <person name="Sharpe A.G."/>
            <person name="Paterson A.H."/>
            <person name="Guan C."/>
            <person name="Wincker P."/>
        </authorList>
    </citation>
    <scope>NUCLEOTIDE SEQUENCE [LARGE SCALE GENOMIC DNA]</scope>
    <source>
        <strain evidence="3">cv. Darmor-bzh</strain>
    </source>
</reference>
<dbReference type="AlphaFoldDB" id="A0A078GSD9"/>
<evidence type="ECO:0000313" key="3">
    <source>
        <dbReference type="Proteomes" id="UP000028999"/>
    </source>
</evidence>
<dbReference type="PaxDb" id="3708-A0A078GSD9"/>
<dbReference type="Proteomes" id="UP000028999">
    <property type="component" value="Unassembled WGS sequence"/>
</dbReference>